<dbReference type="eggNOG" id="KOG0101">
    <property type="taxonomic scope" value="Eukaryota"/>
</dbReference>
<dbReference type="Proteomes" id="UP000016922">
    <property type="component" value="Unassembled WGS sequence"/>
</dbReference>
<dbReference type="HOGENOM" id="CLU_009958_3_1_1"/>
<organism evidence="1 2">
    <name type="scientific">Glarea lozoyensis (strain ATCC 20868 / MF5171)</name>
    <dbReference type="NCBI Taxonomy" id="1116229"/>
    <lineage>
        <taxon>Eukaryota</taxon>
        <taxon>Fungi</taxon>
        <taxon>Dikarya</taxon>
        <taxon>Ascomycota</taxon>
        <taxon>Pezizomycotina</taxon>
        <taxon>Leotiomycetes</taxon>
        <taxon>Helotiales</taxon>
        <taxon>Helotiaceae</taxon>
        <taxon>Glarea</taxon>
    </lineage>
</organism>
<dbReference type="EMBL" id="KE145368">
    <property type="protein sequence ID" value="EPE28769.1"/>
    <property type="molecule type" value="Genomic_DNA"/>
</dbReference>
<dbReference type="OrthoDB" id="2394218at2759"/>
<gene>
    <name evidence="1" type="ORF">GLAREA_09890</name>
</gene>
<keyword evidence="2" id="KW-1185">Reference proteome</keyword>
<dbReference type="AlphaFoldDB" id="S3CUX1"/>
<accession>S3CUX1</accession>
<sequence length="358" mass="40305">MSTPELVVAIDFGTDVAFCNISTGEETVRWLQKWPGRANAVENKVPTVLVYPKNSSTPSSWGFLSEVPAEQMSQDKECKEWFKTFLDDERLAIAQRDGHQLRVCPSSMQEVERLYCDFFQFLYKTIQEKLQGELANRWEDAKIEFIFSVPTTWKPVPTVERFKSVVERAGFGIHPNHKAIIGLTEAEAAANRDVLLVCDVGGGTTDLCVLRMLNQDGGGAINLEQLDVVQGATIGSVQLDTAFEKLARNRLRLAQLSGKMGLFPGQLDDVAGEMAESQEYQNAKCEYGSDHQTEYFTVAVPRLARAYINDLEGIRHGEMKFRRDDIKASFDVQVRRPQFQLAQKSLTISDQQAVRIDR</sequence>
<proteinExistence type="predicted"/>
<dbReference type="OMA" id="RAYINDL"/>
<dbReference type="PANTHER" id="PTHR42749">
    <property type="entry name" value="CELL SHAPE-DETERMINING PROTEIN MREB"/>
    <property type="match status" value="1"/>
</dbReference>
<dbReference type="RefSeq" id="XP_008084677.1">
    <property type="nucleotide sequence ID" value="XM_008086486.1"/>
</dbReference>
<dbReference type="Gene3D" id="3.30.420.40">
    <property type="match status" value="1"/>
</dbReference>
<evidence type="ECO:0000313" key="1">
    <source>
        <dbReference type="EMBL" id="EPE28769.1"/>
    </source>
</evidence>
<dbReference type="PANTHER" id="PTHR42749:SF1">
    <property type="entry name" value="CELL SHAPE-DETERMINING PROTEIN MREB"/>
    <property type="match status" value="1"/>
</dbReference>
<evidence type="ECO:0000313" key="2">
    <source>
        <dbReference type="Proteomes" id="UP000016922"/>
    </source>
</evidence>
<dbReference type="STRING" id="1116229.S3CUX1"/>
<dbReference type="GeneID" id="19468937"/>
<protein>
    <submittedName>
        <fullName evidence="1">Actin-like ATPase</fullName>
    </submittedName>
</protein>
<dbReference type="CDD" id="cd10170">
    <property type="entry name" value="ASKHA_NBD_HSP70"/>
    <property type="match status" value="1"/>
</dbReference>
<dbReference type="KEGG" id="glz:GLAREA_09890"/>
<reference evidence="1 2" key="1">
    <citation type="journal article" date="2013" name="BMC Genomics">
        <title>Genomics-driven discovery of the pneumocandin biosynthetic gene cluster in the fungus Glarea lozoyensis.</title>
        <authorList>
            <person name="Chen L."/>
            <person name="Yue Q."/>
            <person name="Zhang X."/>
            <person name="Xiang M."/>
            <person name="Wang C."/>
            <person name="Li S."/>
            <person name="Che Y."/>
            <person name="Ortiz-Lopez F.J."/>
            <person name="Bills G.F."/>
            <person name="Liu X."/>
            <person name="An Z."/>
        </authorList>
    </citation>
    <scope>NUCLEOTIDE SEQUENCE [LARGE SCALE GENOMIC DNA]</scope>
    <source>
        <strain evidence="2">ATCC 20868 / MF5171</strain>
    </source>
</reference>
<name>S3CUX1_GLAL2</name>
<dbReference type="InterPro" id="IPR043129">
    <property type="entry name" value="ATPase_NBD"/>
</dbReference>
<dbReference type="SUPFAM" id="SSF53067">
    <property type="entry name" value="Actin-like ATPase domain"/>
    <property type="match status" value="1"/>
</dbReference>